<keyword evidence="5 9" id="KW-0418">Kinase</keyword>
<dbReference type="STRING" id="1129374.AJE_02636"/>
<keyword evidence="4" id="KW-0808">Transferase</keyword>
<evidence type="ECO:0000256" key="3">
    <source>
        <dbReference type="ARBA" id="ARBA00022553"/>
    </source>
</evidence>
<dbReference type="eggNOG" id="COG3829">
    <property type="taxonomic scope" value="Bacteria"/>
</dbReference>
<dbReference type="GO" id="GO:0004673">
    <property type="term" value="F:protein histidine kinase activity"/>
    <property type="evidence" value="ECO:0007669"/>
    <property type="project" value="UniProtKB-EC"/>
</dbReference>
<dbReference type="PATRIC" id="fig|1129374.4.peg.533"/>
<accession>H3ZB22</accession>
<dbReference type="InterPro" id="IPR052162">
    <property type="entry name" value="Sensor_kinase/Photoreceptor"/>
</dbReference>
<dbReference type="PANTHER" id="PTHR43304">
    <property type="entry name" value="PHYTOCHROME-LIKE PROTEIN CPH1"/>
    <property type="match status" value="1"/>
</dbReference>
<dbReference type="InterPro" id="IPR035965">
    <property type="entry name" value="PAS-like_dom_sf"/>
</dbReference>
<dbReference type="Pfam" id="PF08447">
    <property type="entry name" value="PAS_3"/>
    <property type="match status" value="1"/>
</dbReference>
<feature type="transmembrane region" description="Helical" evidence="6">
    <location>
        <begin position="58"/>
        <end position="78"/>
    </location>
</feature>
<dbReference type="PROSITE" id="PS50113">
    <property type="entry name" value="PAC"/>
    <property type="match status" value="1"/>
</dbReference>
<dbReference type="FunFam" id="3.30.450.20:FF:000099">
    <property type="entry name" value="Sensory box sensor histidine kinase"/>
    <property type="match status" value="1"/>
</dbReference>
<dbReference type="PANTHER" id="PTHR43304:SF1">
    <property type="entry name" value="PAC DOMAIN-CONTAINING PROTEIN"/>
    <property type="match status" value="1"/>
</dbReference>
<evidence type="ECO:0000259" key="7">
    <source>
        <dbReference type="PROSITE" id="PS50112"/>
    </source>
</evidence>
<dbReference type="SMART" id="SM00086">
    <property type="entry name" value="PAC"/>
    <property type="match status" value="1"/>
</dbReference>
<dbReference type="AlphaFoldDB" id="H3ZB22"/>
<proteinExistence type="predicted"/>
<dbReference type="SMART" id="SM00091">
    <property type="entry name" value="PAS"/>
    <property type="match status" value="2"/>
</dbReference>
<dbReference type="SUPFAM" id="SSF55785">
    <property type="entry name" value="PYP-like sensor domain (PAS domain)"/>
    <property type="match status" value="2"/>
</dbReference>
<evidence type="ECO:0000256" key="4">
    <source>
        <dbReference type="ARBA" id="ARBA00022679"/>
    </source>
</evidence>
<name>H3ZB22_9ALTE</name>
<keyword evidence="6" id="KW-0812">Transmembrane</keyword>
<dbReference type="InterPro" id="IPR013655">
    <property type="entry name" value="PAS_fold_3"/>
</dbReference>
<dbReference type="InterPro" id="IPR001610">
    <property type="entry name" value="PAC"/>
</dbReference>
<evidence type="ECO:0000256" key="6">
    <source>
        <dbReference type="SAM" id="Phobius"/>
    </source>
</evidence>
<evidence type="ECO:0000313" key="10">
    <source>
        <dbReference type="Proteomes" id="UP000012046"/>
    </source>
</evidence>
<dbReference type="EMBL" id="AHTH01000005">
    <property type="protein sequence ID" value="EHR42136.1"/>
    <property type="molecule type" value="Genomic_DNA"/>
</dbReference>
<protein>
    <recommendedName>
        <fullName evidence="2">histidine kinase</fullName>
        <ecNumber evidence="2">2.7.13.3</ecNumber>
    </recommendedName>
</protein>
<dbReference type="Gene3D" id="3.30.450.20">
    <property type="entry name" value="PAS domain"/>
    <property type="match status" value="2"/>
</dbReference>
<dbReference type="InterPro" id="IPR000014">
    <property type="entry name" value="PAS"/>
</dbReference>
<keyword evidence="10" id="KW-1185">Reference proteome</keyword>
<evidence type="ECO:0000259" key="8">
    <source>
        <dbReference type="PROSITE" id="PS50113"/>
    </source>
</evidence>
<gene>
    <name evidence="9" type="ORF">AJE_02636</name>
</gene>
<keyword evidence="3" id="KW-0597">Phosphoprotein</keyword>
<evidence type="ECO:0000256" key="5">
    <source>
        <dbReference type="ARBA" id="ARBA00022777"/>
    </source>
</evidence>
<dbReference type="CDD" id="cd00130">
    <property type="entry name" value="PAS"/>
    <property type="match status" value="2"/>
</dbReference>
<organism evidence="9 10">
    <name type="scientific">Alishewanella jeotgali KCTC 22429</name>
    <dbReference type="NCBI Taxonomy" id="1129374"/>
    <lineage>
        <taxon>Bacteria</taxon>
        <taxon>Pseudomonadati</taxon>
        <taxon>Pseudomonadota</taxon>
        <taxon>Gammaproteobacteria</taxon>
        <taxon>Alteromonadales</taxon>
        <taxon>Alteromonadaceae</taxon>
        <taxon>Alishewanella</taxon>
    </lineage>
</organism>
<comment type="caution">
    <text evidence="9">The sequence shown here is derived from an EMBL/GenBank/DDBJ whole genome shotgun (WGS) entry which is preliminary data.</text>
</comment>
<keyword evidence="6" id="KW-0472">Membrane</keyword>
<evidence type="ECO:0000256" key="1">
    <source>
        <dbReference type="ARBA" id="ARBA00000085"/>
    </source>
</evidence>
<feature type="domain" description="PAC" evidence="8">
    <location>
        <begin position="323"/>
        <end position="375"/>
    </location>
</feature>
<reference evidence="9 10" key="1">
    <citation type="journal article" date="2012" name="J. Bacteriol.">
        <title>Genome Sequence of Extracellular-Protease-Producing Alishewanella jeotgali Isolated from Traditional Korean Fermented Seafood.</title>
        <authorList>
            <person name="Jung J."/>
            <person name="Chun J."/>
            <person name="Park W."/>
        </authorList>
    </citation>
    <scope>NUCLEOTIDE SEQUENCE [LARGE SCALE GENOMIC DNA]</scope>
    <source>
        <strain evidence="9 10">KCTC 22429</strain>
    </source>
</reference>
<dbReference type="Proteomes" id="UP000012046">
    <property type="component" value="Unassembled WGS sequence"/>
</dbReference>
<evidence type="ECO:0000256" key="2">
    <source>
        <dbReference type="ARBA" id="ARBA00012438"/>
    </source>
</evidence>
<feature type="transmembrane region" description="Helical" evidence="6">
    <location>
        <begin position="85"/>
        <end position="107"/>
    </location>
</feature>
<feature type="domain" description="PAS" evidence="7">
    <location>
        <begin position="376"/>
        <end position="430"/>
    </location>
</feature>
<comment type="catalytic activity">
    <reaction evidence="1">
        <text>ATP + protein L-histidine = ADP + protein N-phospho-L-histidine.</text>
        <dbReference type="EC" id="2.7.13.3"/>
    </reaction>
</comment>
<dbReference type="EC" id="2.7.13.3" evidence="2"/>
<evidence type="ECO:0000313" key="9">
    <source>
        <dbReference type="EMBL" id="EHR42136.1"/>
    </source>
</evidence>
<dbReference type="InterPro" id="IPR000700">
    <property type="entry name" value="PAS-assoc_C"/>
</dbReference>
<keyword evidence="6" id="KW-1133">Transmembrane helix</keyword>
<sequence>MLMPRLVNFMQHSQAASWLVCIALLLVLFTDSLTQLGFAHGILYTPVIALAGLSTNRLLLHGSALFALFGIWLGFFIAPTAPAEFSAFYVIANRSISCLAILLLWWFGIQGIQFRRAQQQQQQHESQMRLDLALVNKVAGLSHWWLDCHQKKVKLDTISQHLLGVTLSELTLEQFVCCFEWHEQEDLKQQLEQVLTRAEPLSLELKLHNEHHSAIWVRLIAYADPAELELIRGLLQNIQQHYDEAQRANSLQLRFKQLADSMPVKVWTATADGMIDFVSDTFAQFSGKTTSQIVSDWLALLHPDDRERTAAYWLKCVSSKSHYQIEFRICRQDGSYIWHLTSARPIYDDRGQLLYWFGSAMDISEQKRLWQQTDQLRQALYQTLNDVSDPFFTLDQHLNFTFMNQSALELFADPKIPVMGKALTEVFYRPGQDFSGLTSAIQRSFMRSKPEQLRLRVPNISTEVTLLLYPSDSGIHVLLQPDPATTT</sequence>
<feature type="domain" description="PAS" evidence="7">
    <location>
        <begin position="251"/>
        <end position="307"/>
    </location>
</feature>
<dbReference type="NCBIfam" id="TIGR00229">
    <property type="entry name" value="sensory_box"/>
    <property type="match status" value="1"/>
</dbReference>
<dbReference type="PROSITE" id="PS50112">
    <property type="entry name" value="PAS"/>
    <property type="match status" value="2"/>
</dbReference>